<organism evidence="1 2">
    <name type="scientific">Stephania yunnanensis</name>
    <dbReference type="NCBI Taxonomy" id="152371"/>
    <lineage>
        <taxon>Eukaryota</taxon>
        <taxon>Viridiplantae</taxon>
        <taxon>Streptophyta</taxon>
        <taxon>Embryophyta</taxon>
        <taxon>Tracheophyta</taxon>
        <taxon>Spermatophyta</taxon>
        <taxon>Magnoliopsida</taxon>
        <taxon>Ranunculales</taxon>
        <taxon>Menispermaceae</taxon>
        <taxon>Menispermoideae</taxon>
        <taxon>Cissampelideae</taxon>
        <taxon>Stephania</taxon>
    </lineage>
</organism>
<keyword evidence="2" id="KW-1185">Reference proteome</keyword>
<comment type="caution">
    <text evidence="1">The sequence shown here is derived from an EMBL/GenBank/DDBJ whole genome shotgun (WGS) entry which is preliminary data.</text>
</comment>
<reference evidence="1 2" key="1">
    <citation type="submission" date="2024-01" db="EMBL/GenBank/DDBJ databases">
        <title>Genome assemblies of Stephania.</title>
        <authorList>
            <person name="Yang L."/>
        </authorList>
    </citation>
    <scope>NUCLEOTIDE SEQUENCE [LARGE SCALE GENOMIC DNA]</scope>
    <source>
        <strain evidence="1">YNDBR</strain>
        <tissue evidence="1">Leaf</tissue>
    </source>
</reference>
<dbReference type="Proteomes" id="UP001420932">
    <property type="component" value="Unassembled WGS sequence"/>
</dbReference>
<evidence type="ECO:0000313" key="1">
    <source>
        <dbReference type="EMBL" id="KAK9163707.1"/>
    </source>
</evidence>
<gene>
    <name evidence="1" type="ORF">Syun_004609</name>
</gene>
<proteinExistence type="predicted"/>
<accession>A0AAP0L3D8</accession>
<sequence length="51" mass="5740">MFLDLSRFSLVSQDQASSRALFVSGYSTIAVKPVKGIMWEGRLLEFLEDLS</sequence>
<dbReference type="AlphaFoldDB" id="A0AAP0L3D8"/>
<dbReference type="EMBL" id="JBBNAF010000002">
    <property type="protein sequence ID" value="KAK9163707.1"/>
    <property type="molecule type" value="Genomic_DNA"/>
</dbReference>
<name>A0AAP0L3D8_9MAGN</name>
<evidence type="ECO:0000313" key="2">
    <source>
        <dbReference type="Proteomes" id="UP001420932"/>
    </source>
</evidence>
<protein>
    <submittedName>
        <fullName evidence="1">Uncharacterized protein</fullName>
    </submittedName>
</protein>